<dbReference type="Pfam" id="PF00089">
    <property type="entry name" value="Trypsin"/>
    <property type="match status" value="1"/>
</dbReference>
<keyword evidence="3 14" id="KW-0812">Transmembrane</keyword>
<keyword evidence="8 14" id="KW-0472">Membrane</keyword>
<dbReference type="GeneTree" id="ENSGT00940000160085"/>
<feature type="disulfide bond" evidence="11">
    <location>
        <begin position="482"/>
        <end position="497"/>
    </location>
</feature>
<dbReference type="HOGENOM" id="CLU_006842_19_6_1"/>
<evidence type="ECO:0000313" key="18">
    <source>
        <dbReference type="Ensembl" id="ENSOANP00000014319.2"/>
    </source>
</evidence>
<dbReference type="Pfam" id="PF01390">
    <property type="entry name" value="SEA"/>
    <property type="match status" value="1"/>
</dbReference>
<dbReference type="PROSITE" id="PS50240">
    <property type="entry name" value="TRYPSIN_DOM"/>
    <property type="match status" value="1"/>
</dbReference>
<feature type="disulfide bond" evidence="11">
    <location>
        <begin position="538"/>
        <end position="550"/>
    </location>
</feature>
<feature type="transmembrane region" description="Helical" evidence="14">
    <location>
        <begin position="61"/>
        <end position="83"/>
    </location>
</feature>
<dbReference type="InterPro" id="IPR001314">
    <property type="entry name" value="Peptidase_S1A"/>
</dbReference>
<dbReference type="FunFam" id="4.10.400.10:FF:000065">
    <property type="entry name" value="Transmembrane protease serine 7"/>
    <property type="match status" value="1"/>
</dbReference>
<dbReference type="FunFam" id="2.60.120.290:FF:000033">
    <property type="entry name" value="Transmembrane protease serine 7"/>
    <property type="match status" value="1"/>
</dbReference>
<evidence type="ECO:0000256" key="14">
    <source>
        <dbReference type="SAM" id="Phobius"/>
    </source>
</evidence>
<dbReference type="PANTHER" id="PTHR24252:SF12">
    <property type="entry name" value="TRANSMEMBRANE SERINE PROTEASE 7"/>
    <property type="match status" value="1"/>
</dbReference>
<dbReference type="SUPFAM" id="SSF50494">
    <property type="entry name" value="Trypsin-like serine proteases"/>
    <property type="match status" value="1"/>
</dbReference>
<dbReference type="SMART" id="SM00020">
    <property type="entry name" value="Tryp_SPc"/>
    <property type="match status" value="1"/>
</dbReference>
<dbReference type="eggNOG" id="KOG3627">
    <property type="taxonomic scope" value="Eukaryota"/>
</dbReference>
<dbReference type="FunCoup" id="F7F214">
    <property type="interactions" value="181"/>
</dbReference>
<dbReference type="InterPro" id="IPR036055">
    <property type="entry name" value="LDL_receptor-like_sf"/>
</dbReference>
<dbReference type="InterPro" id="IPR043504">
    <property type="entry name" value="Peptidase_S1_PA_chymotrypsin"/>
</dbReference>
<dbReference type="InterPro" id="IPR000859">
    <property type="entry name" value="CUB_dom"/>
</dbReference>
<keyword evidence="10" id="KW-0325">Glycoprotein</keyword>
<dbReference type="SUPFAM" id="SSF49854">
    <property type="entry name" value="Spermadhesin, CUB domain"/>
    <property type="match status" value="2"/>
</dbReference>
<feature type="disulfide bond" evidence="11">
    <location>
        <begin position="463"/>
        <end position="475"/>
    </location>
</feature>
<dbReference type="InterPro" id="IPR033116">
    <property type="entry name" value="TRYPSIN_SER"/>
</dbReference>
<evidence type="ECO:0000256" key="6">
    <source>
        <dbReference type="ARBA" id="ARBA00022968"/>
    </source>
</evidence>
<dbReference type="InterPro" id="IPR000082">
    <property type="entry name" value="SEA_dom"/>
</dbReference>
<dbReference type="Gene3D" id="2.60.120.290">
    <property type="entry name" value="Spermadhesin, CUB domain"/>
    <property type="match status" value="2"/>
</dbReference>
<organism evidence="18 19">
    <name type="scientific">Ornithorhynchus anatinus</name>
    <name type="common">Duckbill platypus</name>
    <dbReference type="NCBI Taxonomy" id="9258"/>
    <lineage>
        <taxon>Eukaryota</taxon>
        <taxon>Metazoa</taxon>
        <taxon>Chordata</taxon>
        <taxon>Craniata</taxon>
        <taxon>Vertebrata</taxon>
        <taxon>Euteleostomi</taxon>
        <taxon>Mammalia</taxon>
        <taxon>Monotremata</taxon>
        <taxon>Ornithorhynchidae</taxon>
        <taxon>Ornithorhynchus</taxon>
    </lineage>
</organism>
<evidence type="ECO:0000259" key="17">
    <source>
        <dbReference type="PROSITE" id="PS50240"/>
    </source>
</evidence>
<dbReference type="Proteomes" id="UP000002279">
    <property type="component" value="Chromosome 17"/>
</dbReference>
<dbReference type="PROSITE" id="PS00135">
    <property type="entry name" value="TRYPSIN_SER"/>
    <property type="match status" value="1"/>
</dbReference>
<dbReference type="PANTHER" id="PTHR24252">
    <property type="entry name" value="ACROSIN-RELATED"/>
    <property type="match status" value="1"/>
</dbReference>
<evidence type="ECO:0000256" key="1">
    <source>
        <dbReference type="ARBA" id="ARBA00004606"/>
    </source>
</evidence>
<dbReference type="PROSITE" id="PS50068">
    <property type="entry name" value="LDLRA_2"/>
    <property type="match status" value="2"/>
</dbReference>
<feature type="domain" description="Peptidase S1" evidence="17">
    <location>
        <begin position="586"/>
        <end position="820"/>
    </location>
</feature>
<dbReference type="InterPro" id="IPR018114">
    <property type="entry name" value="TRYPSIN_HIS"/>
</dbReference>
<feature type="domain" description="SEA" evidence="16">
    <location>
        <begin position="90"/>
        <end position="213"/>
    </location>
</feature>
<keyword evidence="5 12" id="KW-0720">Serine protease</keyword>
<dbReference type="GO" id="GO:0004252">
    <property type="term" value="F:serine-type endopeptidase activity"/>
    <property type="evidence" value="ECO:0007669"/>
    <property type="project" value="InterPro"/>
</dbReference>
<dbReference type="AlphaFoldDB" id="F7F214"/>
<dbReference type="SUPFAM" id="SSF82671">
    <property type="entry name" value="SEA domain"/>
    <property type="match status" value="1"/>
</dbReference>
<evidence type="ECO:0000256" key="10">
    <source>
        <dbReference type="ARBA" id="ARBA00023180"/>
    </source>
</evidence>
<dbReference type="SMART" id="SM00192">
    <property type="entry name" value="LDLa"/>
    <property type="match status" value="3"/>
</dbReference>
<dbReference type="PROSITE" id="PS00134">
    <property type="entry name" value="TRYPSIN_HIS"/>
    <property type="match status" value="1"/>
</dbReference>
<evidence type="ECO:0000259" key="15">
    <source>
        <dbReference type="PROSITE" id="PS01180"/>
    </source>
</evidence>
<evidence type="ECO:0000256" key="4">
    <source>
        <dbReference type="ARBA" id="ARBA00022801"/>
    </source>
</evidence>
<accession>F7F214</accession>
<evidence type="ECO:0000256" key="12">
    <source>
        <dbReference type="RuleBase" id="RU363034"/>
    </source>
</evidence>
<dbReference type="FunFam" id="2.40.10.10:FF:000003">
    <property type="entry name" value="Transmembrane serine protease 3"/>
    <property type="match status" value="1"/>
</dbReference>
<keyword evidence="4 12" id="KW-0378">Hydrolase</keyword>
<gene>
    <name evidence="18" type="primary">TMPRSS7</name>
</gene>
<feature type="disulfide bond" evidence="11">
    <location>
        <begin position="558"/>
        <end position="573"/>
    </location>
</feature>
<dbReference type="PRINTS" id="PR00722">
    <property type="entry name" value="CHYMOTRYPSIN"/>
</dbReference>
<reference evidence="18" key="3">
    <citation type="submission" date="2025-09" db="UniProtKB">
        <authorList>
            <consortium name="Ensembl"/>
        </authorList>
    </citation>
    <scope>IDENTIFICATION</scope>
    <source>
        <strain evidence="18">Glennie</strain>
    </source>
</reference>
<evidence type="ECO:0000256" key="9">
    <source>
        <dbReference type="ARBA" id="ARBA00023157"/>
    </source>
</evidence>
<dbReference type="CDD" id="cd00112">
    <property type="entry name" value="LDLa"/>
    <property type="match status" value="2"/>
</dbReference>
<dbReference type="InterPro" id="IPR036364">
    <property type="entry name" value="SEA_dom_sf"/>
</dbReference>
<evidence type="ECO:0000256" key="3">
    <source>
        <dbReference type="ARBA" id="ARBA00022692"/>
    </source>
</evidence>
<comment type="caution">
    <text evidence="11">Lacks conserved residue(s) required for the propagation of feature annotation.</text>
</comment>
<evidence type="ECO:0000256" key="7">
    <source>
        <dbReference type="ARBA" id="ARBA00022989"/>
    </source>
</evidence>
<comment type="subcellular location">
    <subcellularLocation>
        <location evidence="1">Membrane</location>
        <topology evidence="1">Single-pass type II membrane protein</topology>
    </subcellularLocation>
</comment>
<dbReference type="STRING" id="9258.ENSOANP00000014319"/>
<dbReference type="GO" id="GO:0005886">
    <property type="term" value="C:plasma membrane"/>
    <property type="evidence" value="ECO:0000318"/>
    <property type="project" value="GO_Central"/>
</dbReference>
<proteinExistence type="predicted"/>
<dbReference type="InParanoid" id="F7F214"/>
<dbReference type="InterPro" id="IPR002172">
    <property type="entry name" value="LDrepeatLR_classA_rpt"/>
</dbReference>
<evidence type="ECO:0000259" key="16">
    <source>
        <dbReference type="PROSITE" id="PS50024"/>
    </source>
</evidence>
<evidence type="ECO:0000256" key="11">
    <source>
        <dbReference type="PROSITE-ProRule" id="PRU00124"/>
    </source>
</evidence>
<keyword evidence="2 12" id="KW-0645">Protease</keyword>
<dbReference type="InterPro" id="IPR001254">
    <property type="entry name" value="Trypsin_dom"/>
</dbReference>
<dbReference type="GO" id="GO:0008236">
    <property type="term" value="F:serine-type peptidase activity"/>
    <property type="evidence" value="ECO:0000318"/>
    <property type="project" value="GO_Central"/>
</dbReference>
<reference evidence="18 19" key="1">
    <citation type="journal article" date="2008" name="Nature">
        <title>Genome analysis of the platypus reveals unique signatures of evolution.</title>
        <authorList>
            <person name="Warren W.C."/>
            <person name="Hillier L.W."/>
            <person name="Marshall Graves J.A."/>
            <person name="Birney E."/>
            <person name="Ponting C.P."/>
            <person name="Grutzner F."/>
            <person name="Belov K."/>
            <person name="Miller W."/>
            <person name="Clarke L."/>
            <person name="Chinwalla A.T."/>
            <person name="Yang S.P."/>
            <person name="Heger A."/>
            <person name="Locke D.P."/>
            <person name="Miethke P."/>
            <person name="Waters P.D."/>
            <person name="Veyrunes F."/>
            <person name="Fulton L."/>
            <person name="Fulton B."/>
            <person name="Graves T."/>
            <person name="Wallis J."/>
            <person name="Puente X.S."/>
            <person name="Lopez-Otin C."/>
            <person name="Ordonez G.R."/>
            <person name="Eichler E.E."/>
            <person name="Chen L."/>
            <person name="Cheng Z."/>
            <person name="Deakin J.E."/>
            <person name="Alsop A."/>
            <person name="Thompson K."/>
            <person name="Kirby P."/>
            <person name="Papenfuss A.T."/>
            <person name="Wakefield M.J."/>
            <person name="Olender T."/>
            <person name="Lancet D."/>
            <person name="Huttley G.A."/>
            <person name="Smit A.F."/>
            <person name="Pask A."/>
            <person name="Temple-Smith P."/>
            <person name="Batzer M.A."/>
            <person name="Walker J.A."/>
            <person name="Konkel M.K."/>
            <person name="Harris R.S."/>
            <person name="Whittington C.M."/>
            <person name="Wong E.S."/>
            <person name="Gemmell N.J."/>
            <person name="Buschiazzo E."/>
            <person name="Vargas Jentzsch I.M."/>
            <person name="Merkel A."/>
            <person name="Schmitz J."/>
            <person name="Zemann A."/>
            <person name="Churakov G."/>
            <person name="Kriegs J.O."/>
            <person name="Brosius J."/>
            <person name="Murchison E.P."/>
            <person name="Sachidanandam R."/>
            <person name="Smith C."/>
            <person name="Hannon G.J."/>
            <person name="Tsend-Ayush E."/>
            <person name="McMillan D."/>
            <person name="Attenborough R."/>
            <person name="Rens W."/>
            <person name="Ferguson-Smith M."/>
            <person name="Lefevre C.M."/>
            <person name="Sharp J.A."/>
            <person name="Nicholas K.R."/>
            <person name="Ray D.A."/>
            <person name="Kube M."/>
            <person name="Reinhardt R."/>
            <person name="Pringle T.H."/>
            <person name="Taylor J."/>
            <person name="Jones R.C."/>
            <person name="Nixon B."/>
            <person name="Dacheux J.L."/>
            <person name="Niwa H."/>
            <person name="Sekita Y."/>
            <person name="Huang X."/>
            <person name="Stark A."/>
            <person name="Kheradpour P."/>
            <person name="Kellis M."/>
            <person name="Flicek P."/>
            <person name="Chen Y."/>
            <person name="Webber C."/>
            <person name="Hardison R."/>
            <person name="Nelson J."/>
            <person name="Hallsworth-Pepin K."/>
            <person name="Delehaunty K."/>
            <person name="Markovic C."/>
            <person name="Minx P."/>
            <person name="Feng Y."/>
            <person name="Kremitzki C."/>
            <person name="Mitreva M."/>
            <person name="Glasscock J."/>
            <person name="Wylie T."/>
            <person name="Wohldmann P."/>
            <person name="Thiru P."/>
            <person name="Nhan M.N."/>
            <person name="Pohl C.S."/>
            <person name="Smith S.M."/>
            <person name="Hou S."/>
            <person name="Nefedov M."/>
            <person name="de Jong P.J."/>
            <person name="Renfree M.B."/>
            <person name="Mardis E.R."/>
            <person name="Wilson R.K."/>
        </authorList>
    </citation>
    <scope>NUCLEOTIDE SEQUENCE [LARGE SCALE GENOMIC DNA]</scope>
    <source>
        <strain evidence="18 19">Glennie</strain>
    </source>
</reference>
<reference evidence="18" key="2">
    <citation type="submission" date="2025-08" db="UniProtKB">
        <authorList>
            <consortium name="Ensembl"/>
        </authorList>
    </citation>
    <scope>IDENTIFICATION</scope>
    <source>
        <strain evidence="18">Glennie</strain>
    </source>
</reference>
<keyword evidence="7 14" id="KW-1133">Transmembrane helix</keyword>
<evidence type="ECO:0000256" key="8">
    <source>
        <dbReference type="ARBA" id="ARBA00023136"/>
    </source>
</evidence>
<feature type="region of interest" description="Disordered" evidence="13">
    <location>
        <begin position="22"/>
        <end position="48"/>
    </location>
</feature>
<evidence type="ECO:0000256" key="13">
    <source>
        <dbReference type="SAM" id="MobiDB-lite"/>
    </source>
</evidence>
<dbReference type="Gene3D" id="2.40.10.10">
    <property type="entry name" value="Trypsin-like serine proteases"/>
    <property type="match status" value="2"/>
</dbReference>
<sequence length="822" mass="91536">GVSGPRGRVCKSWSLGISNISDQTVAPGRKPAPRRSPRSHRPATGKKNPGQVTICSFQNRIIIFTCFLFILAVTAWALMWFFIHRTESTDVLYFVGLFRIANLEFLPEHQHKESQAQNVQQVMNMVYSTSVFSKFYKQAVVSDVSCNNHGGLLVHFWIVFVAPAAKGQIFCEACVAAILKDSIQTSVINRTSIGNLKGLAVDMDSVVLNAGLRADYSSSVGTDRNCVYDLYMDRPLVRLPLEMMVPSGRCLCHFKVTATTGYLVRLSLESTQMEADNCITNSLTIYDALVPIKSLILYRICEPIRKLMSFISTNNLMLVTFQSSFIRRPLEIQGYFEIIPEETCGNTISAQESGGFRGTISSPYFPSFYPPKCNCTWDFQTPHVALGLALKFHNYKISKKTVKSCDHGWWEINEHMYCGYYIDHWTVFRVPHSAVHIQLQCSAQFSEAPFLMEFDSYNISQPCPAGQFQCSSGLCVLQTQRCDGVNDCFDESDELFCGTVKPDCHSNSFWQESSLVCDGFKDCDGGWDEQNCTQRVPCGNDTFQCHNNDCFRKRNAKCDGTMDCLDGSDEEGCGCGGNPVVPWPRIVGGTVAPQGQWPWQASLHFVGSASCGASVITQDWLLSAAHCFQGDRLLDPRPWLAHLGMYTQGEAKFTSPVRRIVVHEFYDSRTFDYDIALLQLSSTWPAALAQQIQPICIPPLGQRVRSGERCWVTGWGQRHEADSKGSLALHQAEVEVVDQTLCVSTYGLITVRMLCAGARAGGSDACKGDSGGPLSCRRKSDGKWILTGIVSWGYGCGRPNFPGVYTRVSNFIPWIHRYIPSV</sequence>
<dbReference type="Ensembl" id="ENSOANT00000014322.2">
    <property type="protein sequence ID" value="ENSOANP00000014319.2"/>
    <property type="gene ID" value="ENSOANG00000008997.3"/>
</dbReference>
<keyword evidence="6" id="KW-0735">Signal-anchor</keyword>
<keyword evidence="19" id="KW-1185">Reference proteome</keyword>
<dbReference type="CDD" id="cd00190">
    <property type="entry name" value="Tryp_SPc"/>
    <property type="match status" value="1"/>
</dbReference>
<dbReference type="Pfam" id="PF00057">
    <property type="entry name" value="Ldl_recept_a"/>
    <property type="match status" value="2"/>
</dbReference>
<dbReference type="Gene3D" id="3.30.70.960">
    <property type="entry name" value="SEA domain"/>
    <property type="match status" value="1"/>
</dbReference>
<evidence type="ECO:0000256" key="5">
    <source>
        <dbReference type="ARBA" id="ARBA00022825"/>
    </source>
</evidence>
<dbReference type="MEROPS" id="S01.072"/>
<dbReference type="OMA" id="WVFIFRR"/>
<evidence type="ECO:0000313" key="19">
    <source>
        <dbReference type="Proteomes" id="UP000002279"/>
    </source>
</evidence>
<dbReference type="Gene3D" id="4.10.400.10">
    <property type="entry name" value="Low-density Lipoprotein Receptor"/>
    <property type="match status" value="2"/>
</dbReference>
<feature type="disulfide bond" evidence="11">
    <location>
        <begin position="470"/>
        <end position="488"/>
    </location>
</feature>
<feature type="compositionally biased region" description="Basic residues" evidence="13">
    <location>
        <begin position="31"/>
        <end position="44"/>
    </location>
</feature>
<dbReference type="InterPro" id="IPR035914">
    <property type="entry name" value="Sperma_CUB_dom_sf"/>
</dbReference>
<name>F7F214_ORNAN</name>
<evidence type="ECO:0000256" key="2">
    <source>
        <dbReference type="ARBA" id="ARBA00022670"/>
    </source>
</evidence>
<protein>
    <submittedName>
        <fullName evidence="18">Transmembrane serine protease 7</fullName>
    </submittedName>
</protein>
<dbReference type="PROSITE" id="PS01180">
    <property type="entry name" value="CUB"/>
    <property type="match status" value="1"/>
</dbReference>
<dbReference type="SUPFAM" id="SSF57424">
    <property type="entry name" value="LDL receptor-like module"/>
    <property type="match status" value="3"/>
</dbReference>
<feature type="domain" description="CUB" evidence="15">
    <location>
        <begin position="344"/>
        <end position="421"/>
    </location>
</feature>
<keyword evidence="9 11" id="KW-1015">Disulfide bond</keyword>
<dbReference type="InterPro" id="IPR009003">
    <property type="entry name" value="Peptidase_S1_PA"/>
</dbReference>
<dbReference type="GO" id="GO:0006508">
    <property type="term" value="P:proteolysis"/>
    <property type="evidence" value="ECO:0007669"/>
    <property type="project" value="UniProtKB-KW"/>
</dbReference>
<dbReference type="PROSITE" id="PS50024">
    <property type="entry name" value="SEA"/>
    <property type="match status" value="1"/>
</dbReference>